<proteinExistence type="inferred from homology"/>
<dbReference type="EMBL" id="FMVF01000002">
    <property type="protein sequence ID" value="SCX85737.1"/>
    <property type="molecule type" value="Genomic_DNA"/>
</dbReference>
<dbReference type="AlphaFoldDB" id="A0A1G5B6I9"/>
<evidence type="ECO:0000256" key="7">
    <source>
        <dbReference type="ARBA" id="ARBA00023237"/>
    </source>
</evidence>
<comment type="subcellular location">
    <subcellularLocation>
        <location evidence="1">Cell outer membrane</location>
    </subcellularLocation>
</comment>
<dbReference type="GO" id="GO:0015562">
    <property type="term" value="F:efflux transmembrane transporter activity"/>
    <property type="evidence" value="ECO:0007669"/>
    <property type="project" value="InterPro"/>
</dbReference>
<evidence type="ECO:0000256" key="5">
    <source>
        <dbReference type="ARBA" id="ARBA00022692"/>
    </source>
</evidence>
<keyword evidence="4" id="KW-1134">Transmembrane beta strand</keyword>
<dbReference type="Gene3D" id="1.20.1600.10">
    <property type="entry name" value="Outer membrane efflux proteins (OEP)"/>
    <property type="match status" value="1"/>
</dbReference>
<feature type="signal peptide" evidence="8">
    <location>
        <begin position="1"/>
        <end position="19"/>
    </location>
</feature>
<keyword evidence="3" id="KW-0813">Transport</keyword>
<evidence type="ECO:0000256" key="3">
    <source>
        <dbReference type="ARBA" id="ARBA00022448"/>
    </source>
</evidence>
<gene>
    <name evidence="9" type="ORF">SAMN02927903_00269</name>
</gene>
<evidence type="ECO:0000313" key="9">
    <source>
        <dbReference type="EMBL" id="SCX85737.1"/>
    </source>
</evidence>
<dbReference type="GO" id="GO:0015288">
    <property type="term" value="F:porin activity"/>
    <property type="evidence" value="ECO:0007669"/>
    <property type="project" value="TreeGrafter"/>
</dbReference>
<evidence type="ECO:0000313" key="10">
    <source>
        <dbReference type="Proteomes" id="UP000199354"/>
    </source>
</evidence>
<keyword evidence="10" id="KW-1185">Reference proteome</keyword>
<comment type="similarity">
    <text evidence="2">Belongs to the outer membrane factor (OMF) (TC 1.B.17) family.</text>
</comment>
<feature type="chain" id="PRO_5011717775" evidence="8">
    <location>
        <begin position="20"/>
        <end position="443"/>
    </location>
</feature>
<dbReference type="Pfam" id="PF02321">
    <property type="entry name" value="OEP"/>
    <property type="match status" value="2"/>
</dbReference>
<dbReference type="InterPro" id="IPR051906">
    <property type="entry name" value="TolC-like"/>
</dbReference>
<protein>
    <submittedName>
        <fullName evidence="9">Outer membrane protein TolC</fullName>
    </submittedName>
</protein>
<keyword evidence="5" id="KW-0812">Transmembrane</keyword>
<dbReference type="InterPro" id="IPR003423">
    <property type="entry name" value="OMP_efflux"/>
</dbReference>
<dbReference type="Proteomes" id="UP000199354">
    <property type="component" value="Unassembled WGS sequence"/>
</dbReference>
<reference evidence="9 10" key="1">
    <citation type="submission" date="2016-10" db="EMBL/GenBank/DDBJ databases">
        <authorList>
            <person name="de Groot N.N."/>
        </authorList>
    </citation>
    <scope>NUCLEOTIDE SEQUENCE [LARGE SCALE GENOMIC DNA]</scope>
    <source>
        <strain evidence="9 10">CGMCC 1.7031</strain>
    </source>
</reference>
<dbReference type="STRING" id="490189.SAMN02927903_00269"/>
<evidence type="ECO:0000256" key="2">
    <source>
        <dbReference type="ARBA" id="ARBA00007613"/>
    </source>
</evidence>
<dbReference type="GO" id="GO:1990281">
    <property type="term" value="C:efflux pump complex"/>
    <property type="evidence" value="ECO:0007669"/>
    <property type="project" value="TreeGrafter"/>
</dbReference>
<organism evidence="9 10">
    <name type="scientific">Flavobacterium caeni</name>
    <dbReference type="NCBI Taxonomy" id="490189"/>
    <lineage>
        <taxon>Bacteria</taxon>
        <taxon>Pseudomonadati</taxon>
        <taxon>Bacteroidota</taxon>
        <taxon>Flavobacteriia</taxon>
        <taxon>Flavobacteriales</taxon>
        <taxon>Flavobacteriaceae</taxon>
        <taxon>Flavobacterium</taxon>
    </lineage>
</organism>
<dbReference type="OrthoDB" id="680214at2"/>
<keyword evidence="6" id="KW-0472">Membrane</keyword>
<evidence type="ECO:0000256" key="6">
    <source>
        <dbReference type="ARBA" id="ARBA00023136"/>
    </source>
</evidence>
<dbReference type="PANTHER" id="PTHR30026">
    <property type="entry name" value="OUTER MEMBRANE PROTEIN TOLC"/>
    <property type="match status" value="1"/>
</dbReference>
<dbReference type="SUPFAM" id="SSF56954">
    <property type="entry name" value="Outer membrane efflux proteins (OEP)"/>
    <property type="match status" value="1"/>
</dbReference>
<evidence type="ECO:0000256" key="4">
    <source>
        <dbReference type="ARBA" id="ARBA00022452"/>
    </source>
</evidence>
<accession>A0A1G5B6I9</accession>
<evidence type="ECO:0000256" key="8">
    <source>
        <dbReference type="SAM" id="SignalP"/>
    </source>
</evidence>
<name>A0A1G5B6I9_9FLAO</name>
<sequence length="443" mass="48805">MKYNALALVVFLFAISAHAQTNLSLKEAVQIALSKSDEVNLAHTKAATKNYEAQSVKMNQYPDLKLSGQYMRLTAANMTMKNAQNNESGSTAQNEETEAPKYVALGQASVSMPIFSGFKLHNSVKASEQLYESELAYASQTQQETAMKVVQFYADLYKAQKSVELFRESLKSSHQRVVDFSAMEQNGLLARNDLLKAQLQESSIQLSLDEAEKNVRLINYSLVTLLKMAPETKVVVREDNIDPNLFAFGVGTEADALGQRKDLAALGHLKQASDANIKVAKAAYFPSLTLSGGYIALDLDNVVRVDNAMNVGVGLSYNLSSLFKNGKEVKAAKSRALEIQTQQSILTDAIKTQVNAAREGYELSLKQNNVYTQAVAQADENYRIVKDKYDNGLSDTNDLLEADVQDLEAKINQAYARANVALKFYELLDATGQLTQSFNLTQN</sequence>
<dbReference type="GO" id="GO:0009279">
    <property type="term" value="C:cell outer membrane"/>
    <property type="evidence" value="ECO:0007669"/>
    <property type="project" value="UniProtKB-SubCell"/>
</dbReference>
<keyword evidence="8" id="KW-0732">Signal</keyword>
<evidence type="ECO:0000256" key="1">
    <source>
        <dbReference type="ARBA" id="ARBA00004442"/>
    </source>
</evidence>
<keyword evidence="7" id="KW-0998">Cell outer membrane</keyword>
<dbReference type="PANTHER" id="PTHR30026:SF20">
    <property type="entry name" value="OUTER MEMBRANE PROTEIN TOLC"/>
    <property type="match status" value="1"/>
</dbReference>
<dbReference type="RefSeq" id="WP_091140398.1">
    <property type="nucleotide sequence ID" value="NZ_FMVF01000002.1"/>
</dbReference>